<sequence>MIERGSVAPCGRADAASGAADELTLDELAASNAVRLAKNKARAGFDMMKTPAAL</sequence>
<keyword evidence="2" id="KW-1185">Reference proteome</keyword>
<protein>
    <submittedName>
        <fullName evidence="1">Uncharacterized protein</fullName>
    </submittedName>
</protein>
<reference evidence="1" key="1">
    <citation type="submission" date="2018-07" db="EMBL/GenBank/DDBJ databases">
        <title>Complete genome sequence of Sphingomonas bisphenolicum strain AO1, a bisphenol A degradative bacterium isolated from Japanese farm field.</title>
        <authorList>
            <person name="Murakami M."/>
            <person name="Koh M."/>
            <person name="Koba S."/>
            <person name="Matsumura Y."/>
        </authorList>
    </citation>
    <scope>NUCLEOTIDE SEQUENCE</scope>
    <source>
        <strain evidence="1">AO1</strain>
    </source>
</reference>
<proteinExistence type="predicted"/>
<gene>
    <name evidence="1" type="ORF">SBA_ch1_16170</name>
</gene>
<evidence type="ECO:0000313" key="1">
    <source>
        <dbReference type="EMBL" id="BBF69417.1"/>
    </source>
</evidence>
<evidence type="ECO:0000313" key="2">
    <source>
        <dbReference type="Proteomes" id="UP001059971"/>
    </source>
</evidence>
<accession>A0ABN5WB24</accession>
<name>A0ABN5WB24_9SPHN</name>
<dbReference type="Proteomes" id="UP001059971">
    <property type="component" value="Chromosome 1"/>
</dbReference>
<organism evidence="1 2">
    <name type="scientific">Sphingomonas bisphenolicum</name>
    <dbReference type="NCBI Taxonomy" id="296544"/>
    <lineage>
        <taxon>Bacteria</taxon>
        <taxon>Pseudomonadati</taxon>
        <taxon>Pseudomonadota</taxon>
        <taxon>Alphaproteobacteria</taxon>
        <taxon>Sphingomonadales</taxon>
        <taxon>Sphingomonadaceae</taxon>
        <taxon>Sphingomonas</taxon>
    </lineage>
</organism>
<dbReference type="EMBL" id="AP018817">
    <property type="protein sequence ID" value="BBF69417.1"/>
    <property type="molecule type" value="Genomic_DNA"/>
</dbReference>